<reference evidence="2 3" key="1">
    <citation type="journal article" date="2014" name="Appl. Environ. Microbiol.">
        <title>Comparative Genome Analysis of 'Candidatus Methanoplasma termitum' Indicates a New Mode of Energy Metabolism in the Seventh Order of Methanogens.</title>
        <authorList>
            <person name="Lang K."/>
            <person name="Schuldes J."/>
            <person name="Klingl A."/>
            <person name="Poehlein A."/>
            <person name="Daniel R."/>
            <person name="Brune A."/>
        </authorList>
    </citation>
    <scope>NUCLEOTIDE SEQUENCE [LARGE SCALE GENOMIC DNA]</scope>
    <source>
        <strain evidence="3">Mpt1</strain>
    </source>
</reference>
<dbReference type="PANTHER" id="PTHR43072">
    <property type="entry name" value="N-ACETYLTRANSFERASE"/>
    <property type="match status" value="1"/>
</dbReference>
<dbReference type="STRING" id="1577791.Mpt1_c09200"/>
<dbReference type="GeneID" id="24818582"/>
<keyword evidence="3" id="KW-1185">Reference proteome</keyword>
<keyword evidence="2" id="KW-0808">Transferase</keyword>
<sequence>MEIRQLKLKDIEKVRALEISCIKEYFADTIENKWEDLPKEWKDNLGASSRNHFASYLESGLSFVAEEDGEIYGFIFAKMLEHIFDVNKLVWIENMGVHPYVRRNAIGYKLLREVLKNGREMGAEAAHSMLQTGNAPSIMLHKKIGFFMDRREVALIDLKDPKLKL</sequence>
<dbReference type="OrthoDB" id="38613at2157"/>
<dbReference type="Pfam" id="PF00583">
    <property type="entry name" value="Acetyltransf_1"/>
    <property type="match status" value="1"/>
</dbReference>
<evidence type="ECO:0000259" key="1">
    <source>
        <dbReference type="PROSITE" id="PS51186"/>
    </source>
</evidence>
<proteinExistence type="predicted"/>
<accession>A0A0A7LC75</accession>
<dbReference type="SUPFAM" id="SSF55729">
    <property type="entry name" value="Acyl-CoA N-acyltransferases (Nat)"/>
    <property type="match status" value="1"/>
</dbReference>
<dbReference type="Gene3D" id="3.40.630.30">
    <property type="match status" value="1"/>
</dbReference>
<evidence type="ECO:0000313" key="3">
    <source>
        <dbReference type="Proteomes" id="UP000030787"/>
    </source>
</evidence>
<dbReference type="PROSITE" id="PS51186">
    <property type="entry name" value="GNAT"/>
    <property type="match status" value="1"/>
</dbReference>
<feature type="domain" description="N-acetyltransferase" evidence="1">
    <location>
        <begin position="1"/>
        <end position="162"/>
    </location>
</feature>
<dbReference type="Proteomes" id="UP000030787">
    <property type="component" value="Chromosome"/>
</dbReference>
<dbReference type="RefSeq" id="WP_048112600.1">
    <property type="nucleotide sequence ID" value="NZ_CP010070.1"/>
</dbReference>
<protein>
    <submittedName>
        <fullName evidence="2">Acetyltransferase (GNAT) family protein</fullName>
    </submittedName>
</protein>
<evidence type="ECO:0000313" key="2">
    <source>
        <dbReference type="EMBL" id="AIZ56795.1"/>
    </source>
</evidence>
<dbReference type="EMBL" id="CP010070">
    <property type="protein sequence ID" value="AIZ56795.1"/>
    <property type="molecule type" value="Genomic_DNA"/>
</dbReference>
<dbReference type="HOGENOM" id="CLU_1615230_0_0_2"/>
<dbReference type="AlphaFoldDB" id="A0A0A7LC75"/>
<dbReference type="InterPro" id="IPR000182">
    <property type="entry name" value="GNAT_dom"/>
</dbReference>
<dbReference type="GO" id="GO:0016747">
    <property type="term" value="F:acyltransferase activity, transferring groups other than amino-acyl groups"/>
    <property type="evidence" value="ECO:0007669"/>
    <property type="project" value="InterPro"/>
</dbReference>
<dbReference type="PANTHER" id="PTHR43072:SF60">
    <property type="entry name" value="L-2,4-DIAMINOBUTYRIC ACID ACETYLTRANSFERASE"/>
    <property type="match status" value="1"/>
</dbReference>
<dbReference type="KEGG" id="mear:Mpt1_c09200"/>
<dbReference type="InterPro" id="IPR016181">
    <property type="entry name" value="Acyl_CoA_acyltransferase"/>
</dbReference>
<organism evidence="2 3">
    <name type="scientific">Candidatus Methanoplasma termitum</name>
    <dbReference type="NCBI Taxonomy" id="1577791"/>
    <lineage>
        <taxon>Archaea</taxon>
        <taxon>Methanobacteriati</taxon>
        <taxon>Thermoplasmatota</taxon>
        <taxon>Thermoplasmata</taxon>
        <taxon>Methanomassiliicoccales</taxon>
        <taxon>Methanomassiliicoccaceae</taxon>
        <taxon>Candidatus Methanoplasma</taxon>
    </lineage>
</organism>
<name>A0A0A7LC75_9ARCH</name>
<gene>
    <name evidence="2" type="ORF">Mpt1_c09200</name>
</gene>
<dbReference type="CDD" id="cd04301">
    <property type="entry name" value="NAT_SF"/>
    <property type="match status" value="1"/>
</dbReference>